<dbReference type="InterPro" id="IPR039994">
    <property type="entry name" value="NO66-like"/>
</dbReference>
<dbReference type="AlphaFoldDB" id="A0A831NRV2"/>
<gene>
    <name evidence="7" type="ORF">ENG92_01385</name>
</gene>
<dbReference type="InterPro" id="IPR046799">
    <property type="entry name" value="ROXA-like_wH"/>
</dbReference>
<evidence type="ECO:0000256" key="4">
    <source>
        <dbReference type="ARBA" id="ARBA00023002"/>
    </source>
</evidence>
<dbReference type="Proteomes" id="UP000885822">
    <property type="component" value="Unassembled WGS sequence"/>
</dbReference>
<dbReference type="SMART" id="SM00558">
    <property type="entry name" value="JmjC"/>
    <property type="match status" value="1"/>
</dbReference>
<evidence type="ECO:0000256" key="1">
    <source>
        <dbReference type="ARBA" id="ARBA00001954"/>
    </source>
</evidence>
<evidence type="ECO:0000259" key="6">
    <source>
        <dbReference type="PROSITE" id="PS51184"/>
    </source>
</evidence>
<dbReference type="EMBL" id="DRCV01000061">
    <property type="protein sequence ID" value="HDK37658.1"/>
    <property type="molecule type" value="Genomic_DNA"/>
</dbReference>
<proteinExistence type="predicted"/>
<keyword evidence="4" id="KW-0560">Oxidoreductase</keyword>
<dbReference type="Gene3D" id="2.60.120.650">
    <property type="entry name" value="Cupin"/>
    <property type="match status" value="1"/>
</dbReference>
<dbReference type="PROSITE" id="PS51184">
    <property type="entry name" value="JMJC"/>
    <property type="match status" value="1"/>
</dbReference>
<dbReference type="Gene3D" id="3.40.366.30">
    <property type="entry name" value="50S ribosomal protein L16 arginine hydroxylase, Chain A, Domain 2"/>
    <property type="match status" value="1"/>
</dbReference>
<evidence type="ECO:0000256" key="3">
    <source>
        <dbReference type="ARBA" id="ARBA00022964"/>
    </source>
</evidence>
<protein>
    <submittedName>
        <fullName evidence="7">Cupin domain-containing protein</fullName>
    </submittedName>
</protein>
<comment type="cofactor">
    <cofactor evidence="1">
        <name>Fe(2+)</name>
        <dbReference type="ChEBI" id="CHEBI:29033"/>
    </cofactor>
</comment>
<comment type="caution">
    <text evidence="7">The sequence shown here is derived from an EMBL/GenBank/DDBJ whole genome shotgun (WGS) entry which is preliminary data.</text>
</comment>
<evidence type="ECO:0000313" key="7">
    <source>
        <dbReference type="EMBL" id="HDK37658.1"/>
    </source>
</evidence>
<dbReference type="PANTHER" id="PTHR13096:SF8">
    <property type="entry name" value="RIBOSOMAL OXYGENASE 1"/>
    <property type="match status" value="1"/>
</dbReference>
<evidence type="ECO:0000256" key="5">
    <source>
        <dbReference type="ARBA" id="ARBA00023004"/>
    </source>
</evidence>
<feature type="domain" description="JmjC" evidence="6">
    <location>
        <begin position="97"/>
        <end position="225"/>
    </location>
</feature>
<organism evidence="7">
    <name type="scientific">Thiolapillus brandeum</name>
    <dbReference type="NCBI Taxonomy" id="1076588"/>
    <lineage>
        <taxon>Bacteria</taxon>
        <taxon>Pseudomonadati</taxon>
        <taxon>Pseudomonadota</taxon>
        <taxon>Gammaproteobacteria</taxon>
        <taxon>Chromatiales</taxon>
        <taxon>Sedimenticolaceae</taxon>
        <taxon>Thiolapillus</taxon>
    </lineage>
</organism>
<keyword evidence="2" id="KW-0479">Metal-binding</keyword>
<dbReference type="PANTHER" id="PTHR13096">
    <property type="entry name" value="MINA53 MYC INDUCED NUCLEAR ANTIGEN"/>
    <property type="match status" value="1"/>
</dbReference>
<keyword evidence="3" id="KW-0223">Dioxygenase</keyword>
<dbReference type="InterPro" id="IPR003347">
    <property type="entry name" value="JmjC_dom"/>
</dbReference>
<dbReference type="Pfam" id="PF08007">
    <property type="entry name" value="JmjC_2"/>
    <property type="match status" value="1"/>
</dbReference>
<sequence length="386" mass="44186">MQLNLPAALSAQDFLNSYWQKKPLLMRNAIQDYDFSLSPEELAGLACEEDIESRMVLQHGSNDWELRHGPFDEDTFAQLPKTNWTLLVQDVDKYIPHVASLMHLFRFIPSWRFDDIMISYAVAGGSVGPHTDTYDVFLIQAQGKRRWQIGNKASSDALLPDLPVRILADFAPEEEWLLEPGDVLYLPPGVAHWGIAEDDSCMTWSVGLRAPSVPEMLGSFTQYLLDHVPESLHYIDPDLKPQDRPAEIKAAAFAQADKQLQTWLDDVDLKQRWFGCFSTEVKEHLFIEALEPPLSTKQLLRKLEHGFLKRHPFSRYAWSERTHDGLYLFVCGEVFELPASCKDTLIQLCEAPRLGSDLLANCHHDKSFLHVLTELVNQNWLEFSHD</sequence>
<dbReference type="GO" id="GO:0016706">
    <property type="term" value="F:2-oxoglutarate-dependent dioxygenase activity"/>
    <property type="evidence" value="ECO:0007669"/>
    <property type="project" value="TreeGrafter"/>
</dbReference>
<name>A0A831NRV2_9GAMM</name>
<dbReference type="Pfam" id="PF20514">
    <property type="entry name" value="WHD_ROXA"/>
    <property type="match status" value="1"/>
</dbReference>
<accession>A0A831NRV2</accession>
<reference evidence="7" key="1">
    <citation type="journal article" date="2020" name="mSystems">
        <title>Genome- and Community-Level Interaction Insights into Carbon Utilization and Element Cycling Functions of Hydrothermarchaeota in Hydrothermal Sediment.</title>
        <authorList>
            <person name="Zhou Z."/>
            <person name="Liu Y."/>
            <person name="Xu W."/>
            <person name="Pan J."/>
            <person name="Luo Z.H."/>
            <person name="Li M."/>
        </authorList>
    </citation>
    <scope>NUCLEOTIDE SEQUENCE [LARGE SCALE GENOMIC DNA]</scope>
    <source>
        <strain evidence="7">HyVt-26</strain>
    </source>
</reference>
<keyword evidence="5" id="KW-0408">Iron</keyword>
<dbReference type="GO" id="GO:0046872">
    <property type="term" value="F:metal ion binding"/>
    <property type="evidence" value="ECO:0007669"/>
    <property type="project" value="UniProtKB-KW"/>
</dbReference>
<dbReference type="SUPFAM" id="SSF51197">
    <property type="entry name" value="Clavaminate synthase-like"/>
    <property type="match status" value="1"/>
</dbReference>
<evidence type="ECO:0000256" key="2">
    <source>
        <dbReference type="ARBA" id="ARBA00022723"/>
    </source>
</evidence>